<keyword evidence="8" id="KW-1185">Reference proteome</keyword>
<comment type="subcellular location">
    <subcellularLocation>
        <location evidence="1">Membrane</location>
        <topology evidence="1">Multi-pass membrane protein</topology>
    </subcellularLocation>
</comment>
<proteinExistence type="predicted"/>
<feature type="transmembrane region" description="Helical" evidence="6">
    <location>
        <begin position="290"/>
        <end position="311"/>
    </location>
</feature>
<feature type="transmembrane region" description="Helical" evidence="6">
    <location>
        <begin position="200"/>
        <end position="219"/>
    </location>
</feature>
<gene>
    <name evidence="7" type="ORF">AG1IA_03344</name>
</gene>
<dbReference type="AlphaFoldDB" id="L8WXA6"/>
<feature type="transmembrane region" description="Helical" evidence="6">
    <location>
        <begin position="380"/>
        <end position="401"/>
    </location>
</feature>
<sequence length="512" mass="55018">MSASDADSYKQGQSSVGQGLGESENSGDPFNESHVVEYRLYKRRWTGLLGVCLLNFVAGAAWFWFASIAIPGMFASHKALSSLNYRGMSTVSEDFGISLGQVNWLANCVNVAFLPVSLVIPSVCSRYGLRISCFIGTIVTLVGAWVRYAGTAPSLSPNGKFGLLLFGQILLGIGQPWFLIIGPKYSEVWFDLKGRTTATMLVSISNPIGTSFGQIVAPYCPSVRVSILILAIMTTGLAPSVLLIYSAPPTPPTFSGSHPSPPPIQTLRAFLGRSRSGEITMTPRERLDSVILLLTFGLMVAALNTLGIILAQAPYGYTPEDAGIIGGVYVLAGVVGAVVIMPIFDRYLTHHLALASKVITTMLAACFISLIWAVREDNAPAIYVIVVVLGISCFTLLPITLEIACEITRSPEASSAILWLLAYLLTTIFIPSKLARVLEAPTVPTLALLVVDHMRDDSPTANPPSNMRRGLIFEAGIAASCVVIILGLRGKQSRRELDVQKQQEAARRGVII</sequence>
<feature type="transmembrane region" description="Helical" evidence="6">
    <location>
        <begin position="351"/>
        <end position="374"/>
    </location>
</feature>
<dbReference type="OrthoDB" id="422206at2759"/>
<evidence type="ECO:0000256" key="3">
    <source>
        <dbReference type="ARBA" id="ARBA00022989"/>
    </source>
</evidence>
<evidence type="ECO:0000256" key="1">
    <source>
        <dbReference type="ARBA" id="ARBA00004141"/>
    </source>
</evidence>
<keyword evidence="4 6" id="KW-0472">Membrane</keyword>
<protein>
    <submittedName>
        <fullName evidence="7">MFS_1 domain-containing protein</fullName>
    </submittedName>
</protein>
<feature type="transmembrane region" description="Helical" evidence="6">
    <location>
        <begin position="95"/>
        <end position="120"/>
    </location>
</feature>
<dbReference type="Pfam" id="PF07690">
    <property type="entry name" value="MFS_1"/>
    <property type="match status" value="1"/>
</dbReference>
<evidence type="ECO:0000313" key="8">
    <source>
        <dbReference type="Proteomes" id="UP000011668"/>
    </source>
</evidence>
<organism evidence="7 8">
    <name type="scientific">Thanatephorus cucumeris (strain AG1-IA)</name>
    <name type="common">Rice sheath blight fungus</name>
    <name type="synonym">Rhizoctonia solani</name>
    <dbReference type="NCBI Taxonomy" id="983506"/>
    <lineage>
        <taxon>Eukaryota</taxon>
        <taxon>Fungi</taxon>
        <taxon>Dikarya</taxon>
        <taxon>Basidiomycota</taxon>
        <taxon>Agaricomycotina</taxon>
        <taxon>Agaricomycetes</taxon>
        <taxon>Cantharellales</taxon>
        <taxon>Ceratobasidiaceae</taxon>
        <taxon>Rhizoctonia</taxon>
        <taxon>Rhizoctonia solani AG-1</taxon>
    </lineage>
</organism>
<feature type="transmembrane region" description="Helical" evidence="6">
    <location>
        <begin position="48"/>
        <end position="75"/>
    </location>
</feature>
<dbReference type="Gene3D" id="1.20.1250.20">
    <property type="entry name" value="MFS general substrate transporter like domains"/>
    <property type="match status" value="2"/>
</dbReference>
<accession>L8WXA6</accession>
<dbReference type="InterPro" id="IPR049680">
    <property type="entry name" value="FLVCR1-2_SLC49-like"/>
</dbReference>
<dbReference type="OMA" id="TRPGNIF"/>
<evidence type="ECO:0000256" key="4">
    <source>
        <dbReference type="ARBA" id="ARBA00023136"/>
    </source>
</evidence>
<dbReference type="SUPFAM" id="SSF103473">
    <property type="entry name" value="MFS general substrate transporter"/>
    <property type="match status" value="1"/>
</dbReference>
<keyword evidence="2 6" id="KW-0812">Transmembrane</keyword>
<dbReference type="InterPro" id="IPR036259">
    <property type="entry name" value="MFS_trans_sf"/>
</dbReference>
<feature type="transmembrane region" description="Helical" evidence="6">
    <location>
        <begin position="225"/>
        <end position="245"/>
    </location>
</feature>
<dbReference type="GO" id="GO:0022857">
    <property type="term" value="F:transmembrane transporter activity"/>
    <property type="evidence" value="ECO:0007669"/>
    <property type="project" value="InterPro"/>
</dbReference>
<feature type="transmembrane region" description="Helical" evidence="6">
    <location>
        <begin position="127"/>
        <end position="149"/>
    </location>
</feature>
<dbReference type="Proteomes" id="UP000011668">
    <property type="component" value="Unassembled WGS sequence"/>
</dbReference>
<feature type="transmembrane region" description="Helical" evidence="6">
    <location>
        <begin position="323"/>
        <end position="344"/>
    </location>
</feature>
<feature type="region of interest" description="Disordered" evidence="5">
    <location>
        <begin position="1"/>
        <end position="28"/>
    </location>
</feature>
<keyword evidence="3 6" id="KW-1133">Transmembrane helix</keyword>
<evidence type="ECO:0000256" key="2">
    <source>
        <dbReference type="ARBA" id="ARBA00022692"/>
    </source>
</evidence>
<dbReference type="GO" id="GO:0016020">
    <property type="term" value="C:membrane"/>
    <property type="evidence" value="ECO:0007669"/>
    <property type="project" value="UniProtKB-SubCell"/>
</dbReference>
<dbReference type="EMBL" id="AFRT01000780">
    <property type="protein sequence ID" value="ELU42625.1"/>
    <property type="molecule type" value="Genomic_DNA"/>
</dbReference>
<dbReference type="InterPro" id="IPR011701">
    <property type="entry name" value="MFS"/>
</dbReference>
<feature type="transmembrane region" description="Helical" evidence="6">
    <location>
        <begin position="471"/>
        <end position="488"/>
    </location>
</feature>
<dbReference type="PANTHER" id="PTHR10924">
    <property type="entry name" value="MAJOR FACILITATOR SUPERFAMILY PROTEIN-RELATED"/>
    <property type="match status" value="1"/>
</dbReference>
<evidence type="ECO:0000313" key="7">
    <source>
        <dbReference type="EMBL" id="ELU42625.1"/>
    </source>
</evidence>
<reference evidence="7 8" key="1">
    <citation type="journal article" date="2013" name="Nat. Commun.">
        <title>The evolution and pathogenic mechanisms of the rice sheath blight pathogen.</title>
        <authorList>
            <person name="Zheng A."/>
            <person name="Lin R."/>
            <person name="Xu L."/>
            <person name="Qin P."/>
            <person name="Tang C."/>
            <person name="Ai P."/>
            <person name="Zhang D."/>
            <person name="Liu Y."/>
            <person name="Sun Z."/>
            <person name="Feng H."/>
            <person name="Wang Y."/>
            <person name="Chen Y."/>
            <person name="Liang X."/>
            <person name="Fu R."/>
            <person name="Li Q."/>
            <person name="Zhang J."/>
            <person name="Yu X."/>
            <person name="Xie Z."/>
            <person name="Ding L."/>
            <person name="Guan P."/>
            <person name="Tang J."/>
            <person name="Liang Y."/>
            <person name="Wang S."/>
            <person name="Deng Q."/>
            <person name="Li S."/>
            <person name="Zhu J."/>
            <person name="Wang L."/>
            <person name="Liu H."/>
            <person name="Li P."/>
        </authorList>
    </citation>
    <scope>NUCLEOTIDE SEQUENCE [LARGE SCALE GENOMIC DNA]</scope>
    <source>
        <strain evidence="8">AG-1 IA</strain>
    </source>
</reference>
<comment type="caution">
    <text evidence="7">The sequence shown here is derived from an EMBL/GenBank/DDBJ whole genome shotgun (WGS) entry which is preliminary data.</text>
</comment>
<dbReference type="HOGENOM" id="CLU_023132_2_0_1"/>
<evidence type="ECO:0000256" key="5">
    <source>
        <dbReference type="SAM" id="MobiDB-lite"/>
    </source>
</evidence>
<feature type="transmembrane region" description="Helical" evidence="6">
    <location>
        <begin position="413"/>
        <end position="431"/>
    </location>
</feature>
<feature type="transmembrane region" description="Helical" evidence="6">
    <location>
        <begin position="161"/>
        <end position="180"/>
    </location>
</feature>
<name>L8WXA6_THACA</name>
<evidence type="ECO:0000256" key="6">
    <source>
        <dbReference type="SAM" id="Phobius"/>
    </source>
</evidence>
<dbReference type="PANTHER" id="PTHR10924:SF6">
    <property type="entry name" value="SOLUTE CARRIER FAMILY 49 MEMBER A3"/>
    <property type="match status" value="1"/>
</dbReference>